<dbReference type="Proteomes" id="UP000194873">
    <property type="component" value="Unassembled WGS sequence"/>
</dbReference>
<keyword evidence="6" id="KW-1185">Reference proteome</keyword>
<protein>
    <recommendedName>
        <fullName evidence="4">HTH araC/xylS-type domain-containing protein</fullName>
    </recommendedName>
</protein>
<evidence type="ECO:0000256" key="1">
    <source>
        <dbReference type="ARBA" id="ARBA00023015"/>
    </source>
</evidence>
<dbReference type="EMBL" id="MTSE01000047">
    <property type="protein sequence ID" value="OUJ68625.1"/>
    <property type="molecule type" value="Genomic_DNA"/>
</dbReference>
<dbReference type="Pfam" id="PF12833">
    <property type="entry name" value="HTH_18"/>
    <property type="match status" value="1"/>
</dbReference>
<feature type="domain" description="HTH araC/xylS-type" evidence="4">
    <location>
        <begin position="21"/>
        <end position="104"/>
    </location>
</feature>
<accession>A0A243W5T9</accession>
<keyword evidence="2" id="KW-0238">DNA-binding</keyword>
<proteinExistence type="predicted"/>
<keyword evidence="1" id="KW-0805">Transcription regulation</keyword>
<dbReference type="GO" id="GO:0043565">
    <property type="term" value="F:sequence-specific DNA binding"/>
    <property type="evidence" value="ECO:0007669"/>
    <property type="project" value="InterPro"/>
</dbReference>
<dbReference type="AlphaFoldDB" id="A0A243W5T9"/>
<dbReference type="Gene3D" id="1.10.10.60">
    <property type="entry name" value="Homeodomain-like"/>
    <property type="match status" value="2"/>
</dbReference>
<comment type="caution">
    <text evidence="5">The sequence shown here is derived from an EMBL/GenBank/DDBJ whole genome shotgun (WGS) entry which is preliminary data.</text>
</comment>
<dbReference type="PANTHER" id="PTHR46796">
    <property type="entry name" value="HTH-TYPE TRANSCRIPTIONAL ACTIVATOR RHAS-RELATED"/>
    <property type="match status" value="1"/>
</dbReference>
<dbReference type="OrthoDB" id="642439at2"/>
<evidence type="ECO:0000313" key="5">
    <source>
        <dbReference type="EMBL" id="OUJ68625.1"/>
    </source>
</evidence>
<dbReference type="PROSITE" id="PS01124">
    <property type="entry name" value="HTH_ARAC_FAMILY_2"/>
    <property type="match status" value="1"/>
</dbReference>
<dbReference type="SUPFAM" id="SSF46689">
    <property type="entry name" value="Homeodomain-like"/>
    <property type="match status" value="2"/>
</dbReference>
<dbReference type="InterPro" id="IPR050204">
    <property type="entry name" value="AraC_XylS_family_regulators"/>
</dbReference>
<gene>
    <name evidence="5" type="ORF">BXP70_27735</name>
</gene>
<dbReference type="InterPro" id="IPR018060">
    <property type="entry name" value="HTH_AraC"/>
</dbReference>
<evidence type="ECO:0000256" key="2">
    <source>
        <dbReference type="ARBA" id="ARBA00023125"/>
    </source>
</evidence>
<evidence type="ECO:0000256" key="3">
    <source>
        <dbReference type="ARBA" id="ARBA00023163"/>
    </source>
</evidence>
<dbReference type="InterPro" id="IPR009057">
    <property type="entry name" value="Homeodomain-like_sf"/>
</dbReference>
<reference evidence="5 6" key="1">
    <citation type="submission" date="2017-01" db="EMBL/GenBank/DDBJ databases">
        <title>A new Hymenobacter.</title>
        <authorList>
            <person name="Liang Y."/>
            <person name="Feng F."/>
        </authorList>
    </citation>
    <scope>NUCLEOTIDE SEQUENCE [LARGE SCALE GENOMIC DNA]</scope>
    <source>
        <strain evidence="5">MIMBbqt21</strain>
    </source>
</reference>
<dbReference type="SMART" id="SM00342">
    <property type="entry name" value="HTH_ARAC"/>
    <property type="match status" value="1"/>
</dbReference>
<evidence type="ECO:0000313" key="6">
    <source>
        <dbReference type="Proteomes" id="UP000194873"/>
    </source>
</evidence>
<dbReference type="RefSeq" id="WP_086597364.1">
    <property type="nucleotide sequence ID" value="NZ_MTSE01000047.1"/>
</dbReference>
<keyword evidence="3" id="KW-0804">Transcription</keyword>
<sequence>MNARIAAALRLLDPPAPVYPSVAQMAQAACLSLFHFHRLFKQQTGYSPHQYVAYHRLQRAYQMLLQEDQAILELALTLGYVNCETFSRAFKKRFKIAPHDLRAVINRAVAALRANGEEPPGSLRVLLYPNDNEDELMEAVAHQFAGATRHPDIVFLVLPSSRHPTLPVGATRIHNKFDLQQSCCLCQGIRQRLALAGSC</sequence>
<evidence type="ECO:0000259" key="4">
    <source>
        <dbReference type="PROSITE" id="PS01124"/>
    </source>
</evidence>
<dbReference type="GO" id="GO:0003700">
    <property type="term" value="F:DNA-binding transcription factor activity"/>
    <property type="evidence" value="ECO:0007669"/>
    <property type="project" value="InterPro"/>
</dbReference>
<organism evidence="5 6">
    <name type="scientific">Hymenobacter crusticola</name>
    <dbReference type="NCBI Taxonomy" id="1770526"/>
    <lineage>
        <taxon>Bacteria</taxon>
        <taxon>Pseudomonadati</taxon>
        <taxon>Bacteroidota</taxon>
        <taxon>Cytophagia</taxon>
        <taxon>Cytophagales</taxon>
        <taxon>Hymenobacteraceae</taxon>
        <taxon>Hymenobacter</taxon>
    </lineage>
</organism>
<name>A0A243W5T9_9BACT</name>